<accession>A0A6P8ILA9</accession>
<evidence type="ECO:0000256" key="1">
    <source>
        <dbReference type="ARBA" id="ARBA00004141"/>
    </source>
</evidence>
<dbReference type="GeneID" id="116302440"/>
<dbReference type="GO" id="GO:0004888">
    <property type="term" value="F:transmembrane signaling receptor activity"/>
    <property type="evidence" value="ECO:0007669"/>
    <property type="project" value="InterPro"/>
</dbReference>
<organism evidence="4 5">
    <name type="scientific">Actinia tenebrosa</name>
    <name type="common">Australian red waratah sea anemone</name>
    <dbReference type="NCBI Taxonomy" id="6105"/>
    <lineage>
        <taxon>Eukaryota</taxon>
        <taxon>Metazoa</taxon>
        <taxon>Cnidaria</taxon>
        <taxon>Anthozoa</taxon>
        <taxon>Hexacorallia</taxon>
        <taxon>Actiniaria</taxon>
        <taxon>Actiniidae</taxon>
        <taxon>Actinia</taxon>
    </lineage>
</organism>
<dbReference type="InterPro" id="IPR036719">
    <property type="entry name" value="Neuro-gated_channel_TM_sf"/>
</dbReference>
<comment type="subcellular location">
    <subcellularLocation>
        <location evidence="1">Membrane</location>
        <topology evidence="1">Multi-pass membrane protein</topology>
    </subcellularLocation>
</comment>
<feature type="transmembrane region" description="Helical" evidence="2">
    <location>
        <begin position="113"/>
        <end position="139"/>
    </location>
</feature>
<dbReference type="GO" id="GO:0005230">
    <property type="term" value="F:extracellular ligand-gated monoatomic ion channel activity"/>
    <property type="evidence" value="ECO:0007669"/>
    <property type="project" value="InterPro"/>
</dbReference>
<evidence type="ECO:0000256" key="2">
    <source>
        <dbReference type="SAM" id="Phobius"/>
    </source>
</evidence>
<keyword evidence="2" id="KW-0812">Transmembrane</keyword>
<dbReference type="AlphaFoldDB" id="A0A6P8ILA9"/>
<dbReference type="Gene3D" id="1.20.58.390">
    <property type="entry name" value="Neurotransmitter-gated ion-channel transmembrane domain"/>
    <property type="match status" value="1"/>
</dbReference>
<dbReference type="PANTHER" id="PTHR18945">
    <property type="entry name" value="NEUROTRANSMITTER GATED ION CHANNEL"/>
    <property type="match status" value="1"/>
</dbReference>
<feature type="transmembrane region" description="Helical" evidence="2">
    <location>
        <begin position="53"/>
        <end position="76"/>
    </location>
</feature>
<dbReference type="SUPFAM" id="SSF90112">
    <property type="entry name" value="Neurotransmitter-gated ion-channel transmembrane pore"/>
    <property type="match status" value="1"/>
</dbReference>
<evidence type="ECO:0000259" key="3">
    <source>
        <dbReference type="Pfam" id="PF02932"/>
    </source>
</evidence>
<dbReference type="InterPro" id="IPR036734">
    <property type="entry name" value="Neur_chan_lig-bd_sf"/>
</dbReference>
<dbReference type="InterPro" id="IPR038050">
    <property type="entry name" value="Neuro_actylchol_rec"/>
</dbReference>
<dbReference type="RefSeq" id="XP_031567589.1">
    <property type="nucleotide sequence ID" value="XM_031711729.1"/>
</dbReference>
<dbReference type="CDD" id="cd19051">
    <property type="entry name" value="LGIC_TM_cation"/>
    <property type="match status" value="1"/>
</dbReference>
<dbReference type="KEGG" id="aten:116302440"/>
<dbReference type="Gene3D" id="2.70.170.10">
    <property type="entry name" value="Neurotransmitter-gated ion-channel ligand-binding domain"/>
    <property type="match status" value="1"/>
</dbReference>
<sequence length="288" mass="33172">MHWKKMLRKKKTNNTFLVCRGFSTKVNLMRSSCCPEPYPDITFYIHIRRDPGFYLFNIIVPCMFLTMLSVLTFLLPPEFGERITLVIESFFAMAVIILNVSDQIPVTSDATPILVHMLLISMFQIGGCLVANAIALNLYKNYEVPEWVRVVILHYLSRCLFMKSAGEIESPAPVDMRMLDDANHHQTKLAGAKHYNGPLDSRAKITTNLDGLGLKQMYDPFDTPDMAKIADGFQELARHAVRENESDKDREFMHFTCIVMDRVFFILFFFILTGSFWKIFGEVPAHYF</sequence>
<keyword evidence="2" id="KW-0472">Membrane</keyword>
<name>A0A6P8ILA9_ACTTE</name>
<reference evidence="5" key="1">
    <citation type="submission" date="2025-08" db="UniProtKB">
        <authorList>
            <consortium name="RefSeq"/>
        </authorList>
    </citation>
    <scope>IDENTIFICATION</scope>
    <source>
        <tissue evidence="5">Tentacle</tissue>
    </source>
</reference>
<proteinExistence type="predicted"/>
<evidence type="ECO:0000313" key="5">
    <source>
        <dbReference type="RefSeq" id="XP_031567589.1"/>
    </source>
</evidence>
<dbReference type="OrthoDB" id="5975154at2759"/>
<dbReference type="InterPro" id="IPR006029">
    <property type="entry name" value="Neurotrans-gated_channel_TM"/>
</dbReference>
<keyword evidence="2" id="KW-1133">Transmembrane helix</keyword>
<keyword evidence="4" id="KW-1185">Reference proteome</keyword>
<dbReference type="Pfam" id="PF02932">
    <property type="entry name" value="Neur_chan_memb"/>
    <property type="match status" value="1"/>
</dbReference>
<protein>
    <submittedName>
        <fullName evidence="5">Neuronal acetylcholine receptor subunit alpha-3-like</fullName>
    </submittedName>
</protein>
<dbReference type="Proteomes" id="UP000515163">
    <property type="component" value="Unplaced"/>
</dbReference>
<gene>
    <name evidence="5" type="primary">LOC116302440</name>
</gene>
<dbReference type="InParanoid" id="A0A6P8ILA9"/>
<feature type="domain" description="Neurotransmitter-gated ion-channel transmembrane" evidence="3">
    <location>
        <begin position="58"/>
        <end position="271"/>
    </location>
</feature>
<evidence type="ECO:0000313" key="4">
    <source>
        <dbReference type="Proteomes" id="UP000515163"/>
    </source>
</evidence>
<dbReference type="GO" id="GO:0016020">
    <property type="term" value="C:membrane"/>
    <property type="evidence" value="ECO:0007669"/>
    <property type="project" value="UniProtKB-SubCell"/>
</dbReference>
<dbReference type="InterPro" id="IPR006201">
    <property type="entry name" value="Neur_channel"/>
</dbReference>